<dbReference type="PANTHER" id="PTHR43174:SF3">
    <property type="entry name" value="UDP-N-ACETYLGLUCOSAMINE 2-EPIMERASE"/>
    <property type="match status" value="1"/>
</dbReference>
<keyword evidence="3" id="KW-1185">Reference proteome</keyword>
<accession>A0A0N0CW04</accession>
<evidence type="ECO:0000313" key="3">
    <source>
        <dbReference type="Proteomes" id="UP000037977"/>
    </source>
</evidence>
<dbReference type="STRING" id="33935.ADM90_03245"/>
<evidence type="ECO:0000313" key="2">
    <source>
        <dbReference type="EMBL" id="KOY82374.1"/>
    </source>
</evidence>
<gene>
    <name evidence="2" type="ORF">ADM90_03245</name>
</gene>
<dbReference type="Gene3D" id="3.40.50.2000">
    <property type="entry name" value="Glycogen Phosphorylase B"/>
    <property type="match status" value="2"/>
</dbReference>
<dbReference type="RefSeq" id="WP_053993628.1">
    <property type="nucleotide sequence ID" value="NZ_CP065643.1"/>
</dbReference>
<dbReference type="SUPFAM" id="SSF53756">
    <property type="entry name" value="UDP-Glycosyltransferase/glycogen phosphorylase"/>
    <property type="match status" value="1"/>
</dbReference>
<protein>
    <submittedName>
        <fullName evidence="2">UDP-N-acetylglucosamine 2-epimerase</fullName>
    </submittedName>
</protein>
<dbReference type="GO" id="GO:0004553">
    <property type="term" value="F:hydrolase activity, hydrolyzing O-glycosyl compounds"/>
    <property type="evidence" value="ECO:0007669"/>
    <property type="project" value="InterPro"/>
</dbReference>
<dbReference type="PATRIC" id="fig|33935.3.peg.56"/>
<dbReference type="InterPro" id="IPR029767">
    <property type="entry name" value="WecB-like"/>
</dbReference>
<dbReference type="PANTHER" id="PTHR43174">
    <property type="entry name" value="UDP-N-ACETYLGLUCOSAMINE 2-EPIMERASE"/>
    <property type="match status" value="1"/>
</dbReference>
<dbReference type="EMBL" id="LGCI01000005">
    <property type="protein sequence ID" value="KOY82374.1"/>
    <property type="molecule type" value="Genomic_DNA"/>
</dbReference>
<dbReference type="CDD" id="cd03786">
    <property type="entry name" value="GTB_UDP-GlcNAc_2-Epimerase"/>
    <property type="match status" value="1"/>
</dbReference>
<dbReference type="AlphaFoldDB" id="A0A0N0CW04"/>
<dbReference type="InterPro" id="IPR003331">
    <property type="entry name" value="UDP_GlcNAc_Epimerase_2_dom"/>
</dbReference>
<evidence type="ECO:0000259" key="1">
    <source>
        <dbReference type="Pfam" id="PF02350"/>
    </source>
</evidence>
<dbReference type="Proteomes" id="UP000037977">
    <property type="component" value="Unassembled WGS sequence"/>
</dbReference>
<name>A0A0N0CW04_9BACI</name>
<dbReference type="GO" id="GO:0006047">
    <property type="term" value="P:UDP-N-acetylglucosamine metabolic process"/>
    <property type="evidence" value="ECO:0007669"/>
    <property type="project" value="InterPro"/>
</dbReference>
<reference evidence="2 3" key="1">
    <citation type="submission" date="2015-07" db="EMBL/GenBank/DDBJ databases">
        <title>Genome sequencing project for genomic taxonomy and phylogenomics of Bacillus-like bacteria.</title>
        <authorList>
            <person name="Liu B."/>
            <person name="Wang J."/>
            <person name="Zhu Y."/>
            <person name="Liu G."/>
            <person name="Chen Q."/>
            <person name="Chen Z."/>
            <person name="Che J."/>
            <person name="Ge C."/>
            <person name="Shi H."/>
            <person name="Pan Z."/>
            <person name="Liu X."/>
        </authorList>
    </citation>
    <scope>NUCLEOTIDE SEQUENCE [LARGE SCALE GENOMIC DNA]</scope>
    <source>
        <strain evidence="2 3">DSM 54</strain>
    </source>
</reference>
<organism evidence="2 3">
    <name type="scientific">Lysinibacillus macroides</name>
    <dbReference type="NCBI Taxonomy" id="33935"/>
    <lineage>
        <taxon>Bacteria</taxon>
        <taxon>Bacillati</taxon>
        <taxon>Bacillota</taxon>
        <taxon>Bacilli</taxon>
        <taxon>Bacillales</taxon>
        <taxon>Bacillaceae</taxon>
        <taxon>Lysinibacillus</taxon>
    </lineage>
</organism>
<feature type="domain" description="UDP-N-acetylglucosamine 2-epimerase" evidence="1">
    <location>
        <begin position="29"/>
        <end position="362"/>
    </location>
</feature>
<sequence length="377" mass="42168">MRLFKVKICFITATRAEYGLLYPLMKKVQKDSEFQLICTGMHLSPEFGTTYQQIEQDGFVIDEKVEMLLSTDTATGVVKSIGLATISFADVFARLQPDLLIILGDRFEMLAAAQSALIMQIPIAHIHGGECTFGAYDDAIRHSITKMASWHFTSTETHRKRVIQLGESPERVFNVGAIGIENIMNLKLLTKNELFEQLNLDKKLPLFLITYHPETNGEAGGIFSVLKSLKKYQKMNLLFTKSNADNGGRMINEAIYEFTLTHPHAKLYDSLGQLRYLSAVKHAEVVIGNSSSGLIEVPYLETPTVNCGTRQGGREQPTSVFNTSLDTEEISTAIEQARAFKGPYNHIFGEGEVSEKIISILKEIPSISIKKEFYDLE</sequence>
<dbReference type="InterPro" id="IPR020004">
    <property type="entry name" value="UDP-GlcNAc_Epase"/>
</dbReference>
<dbReference type="OrthoDB" id="9803238at2"/>
<proteinExistence type="predicted"/>
<comment type="caution">
    <text evidence="2">The sequence shown here is derived from an EMBL/GenBank/DDBJ whole genome shotgun (WGS) entry which is preliminary data.</text>
</comment>
<dbReference type="Pfam" id="PF02350">
    <property type="entry name" value="Epimerase_2"/>
    <property type="match status" value="1"/>
</dbReference>
<dbReference type="NCBIfam" id="TIGR03568">
    <property type="entry name" value="NeuC_NnaA"/>
    <property type="match status" value="1"/>
</dbReference>